<keyword evidence="4" id="KW-1185">Reference proteome</keyword>
<gene>
    <name evidence="3" type="ORF">Pa4123_54450</name>
</gene>
<evidence type="ECO:0000256" key="1">
    <source>
        <dbReference type="SAM" id="MobiDB-lite"/>
    </source>
</evidence>
<dbReference type="SUPFAM" id="SSF52200">
    <property type="entry name" value="Toll/Interleukin receptor TIR domain"/>
    <property type="match status" value="1"/>
</dbReference>
<comment type="caution">
    <text evidence="3">The sequence shown here is derived from an EMBL/GenBank/DDBJ whole genome shotgun (WGS) entry which is preliminary data.</text>
</comment>
<dbReference type="Pfam" id="PF19956">
    <property type="entry name" value="EAD2"/>
    <property type="match status" value="2"/>
</dbReference>
<accession>A0ABQ5R042</accession>
<dbReference type="Pfam" id="PF08357">
    <property type="entry name" value="SEFIR"/>
    <property type="match status" value="1"/>
</dbReference>
<dbReference type="InterPro" id="IPR045431">
    <property type="entry name" value="EAD2"/>
</dbReference>
<feature type="domain" description="SEFIR" evidence="2">
    <location>
        <begin position="2"/>
        <end position="144"/>
    </location>
</feature>
<feature type="region of interest" description="Disordered" evidence="1">
    <location>
        <begin position="157"/>
        <end position="194"/>
    </location>
</feature>
<evidence type="ECO:0000313" key="3">
    <source>
        <dbReference type="EMBL" id="GLI00169.1"/>
    </source>
</evidence>
<evidence type="ECO:0000259" key="2">
    <source>
        <dbReference type="PROSITE" id="PS51534"/>
    </source>
</evidence>
<proteinExistence type="predicted"/>
<dbReference type="InterPro" id="IPR035897">
    <property type="entry name" value="Toll_tir_struct_dom_sf"/>
</dbReference>
<protein>
    <recommendedName>
        <fullName evidence="2">SEFIR domain-containing protein</fullName>
    </recommendedName>
</protein>
<organism evidence="3 4">
    <name type="scientific">Phytohabitans aurantiacus</name>
    <dbReference type="NCBI Taxonomy" id="3016789"/>
    <lineage>
        <taxon>Bacteria</taxon>
        <taxon>Bacillati</taxon>
        <taxon>Actinomycetota</taxon>
        <taxon>Actinomycetes</taxon>
        <taxon>Micromonosporales</taxon>
        <taxon>Micromonosporaceae</taxon>
    </lineage>
</organism>
<dbReference type="Gene3D" id="3.40.50.11530">
    <property type="match status" value="1"/>
</dbReference>
<dbReference type="RefSeq" id="WP_281900303.1">
    <property type="nucleotide sequence ID" value="NZ_BSDI01000030.1"/>
</dbReference>
<sequence length="372" mass="40324">MAVRVFISYAHDSAEHIERVRAFWEFLRGCGIDAQLDLEAAARRQDWPEWMEQELTKADFVLVVASPQYKLRAGGQTAPGVGRGVRHESVLLREWLYGDRPTWFPRILPVVLAGGNAEDLPAFLQPASATVYEIAALSVPGAEELLRVLTDQPRELAPALGPMPVLPPRRPSDPPRTPPPGPPKPANPSVPPPALIDELSGSVTVQSEAGRMLLTDLLQDQLGPLPLRGQVTVRAFAVELAMACWRIEGGQAALAQAFRLLEPGAHTDRLLSHASTVAPDARWTLIAELVDELSDVVALQNEGGRQILVEIVSGSLGRPLHLRAHTVRRHQDIELVRACVAEPGGVVALAEAVEWLQPRSRAAATIAQLAGL</sequence>
<dbReference type="PROSITE" id="PS51534">
    <property type="entry name" value="SEFIR"/>
    <property type="match status" value="1"/>
</dbReference>
<dbReference type="InterPro" id="IPR013568">
    <property type="entry name" value="SEFIR_dom"/>
</dbReference>
<reference evidence="3" key="1">
    <citation type="submission" date="2022-12" db="EMBL/GenBank/DDBJ databases">
        <title>New Phytohabitans aurantiacus sp. RD004123 nov., an actinomycete isolated from soil.</title>
        <authorList>
            <person name="Triningsih D.W."/>
            <person name="Harunari E."/>
            <person name="Igarashi Y."/>
        </authorList>
    </citation>
    <scope>NUCLEOTIDE SEQUENCE</scope>
    <source>
        <strain evidence="3">RD004123</strain>
    </source>
</reference>
<dbReference type="EMBL" id="BSDI01000030">
    <property type="protein sequence ID" value="GLI00169.1"/>
    <property type="molecule type" value="Genomic_DNA"/>
</dbReference>
<name>A0ABQ5R042_9ACTN</name>
<dbReference type="Proteomes" id="UP001144280">
    <property type="component" value="Unassembled WGS sequence"/>
</dbReference>
<evidence type="ECO:0000313" key="4">
    <source>
        <dbReference type="Proteomes" id="UP001144280"/>
    </source>
</evidence>
<feature type="compositionally biased region" description="Pro residues" evidence="1">
    <location>
        <begin position="164"/>
        <end position="194"/>
    </location>
</feature>